<feature type="compositionally biased region" description="Acidic residues" evidence="3">
    <location>
        <begin position="391"/>
        <end position="405"/>
    </location>
</feature>
<feature type="signal peptide" evidence="4">
    <location>
        <begin position="1"/>
        <end position="17"/>
    </location>
</feature>
<sequence length="424" mass="45415">MIKTLALTTTLLASASSLKLSATERSELLDELAQWKKSQAGQTALVQGLLPPHPKTEGLDAHAKLEVELERFAHTKQVVAQLNAEHDGAAVFSTDNQFALMTDAEFKAYVQGAFGRPLKKRQLRGEHIQRELTPAQREASGKDWTSSKCMPAVKNQGSCGSCWSFAAVGASAMAHCIATGQLLDLSEQQLVSCASSAGQGCQGGWPNRALEYIAQTGVCTAADFPYTQSNSQCKQSCRKNKLSIGRPVDIRGESALQSALDKQPVTVVVEAGNNVWRNYKSGIVKSCPGAQSDHAVIAVGYGNGFFKIRNSWGTNWGEQGYMRLQKGSGGNGMCNVAEAPSYPTISGSPQPDDNDDNGGDDDLPTWKPDDDDNGGDDDNDGDDGLPTWKPDDDDNGGDDDNDGDDGLPTWKPETMTMAATMTMM</sequence>
<accession>A0A0A7CPL8</accession>
<evidence type="ECO:0000256" key="4">
    <source>
        <dbReference type="SAM" id="SignalP"/>
    </source>
</evidence>
<comment type="similarity">
    <text evidence="1">Belongs to the peptidase C1 family.</text>
</comment>
<organism evidence="6">
    <name type="scientific">Achlya hypogyna</name>
    <name type="common">Oomycete</name>
    <name type="synonym">Protoachlya hypogyna</name>
    <dbReference type="NCBI Taxonomy" id="1202772"/>
    <lineage>
        <taxon>Eukaryota</taxon>
        <taxon>Sar</taxon>
        <taxon>Stramenopiles</taxon>
        <taxon>Oomycota</taxon>
        <taxon>Saprolegniomycetes</taxon>
        <taxon>Saprolegniales</taxon>
        <taxon>Achlyaceae</taxon>
        <taxon>Achlya</taxon>
    </lineage>
</organism>
<feature type="chain" id="PRO_5005391469" evidence="4">
    <location>
        <begin position="18"/>
        <end position="424"/>
    </location>
</feature>
<evidence type="ECO:0000259" key="5">
    <source>
        <dbReference type="SMART" id="SM00645"/>
    </source>
</evidence>
<evidence type="ECO:0000313" key="8">
    <source>
        <dbReference type="Proteomes" id="UP000243579"/>
    </source>
</evidence>
<dbReference type="InterPro" id="IPR000668">
    <property type="entry name" value="Peptidase_C1A_C"/>
</dbReference>
<dbReference type="Proteomes" id="UP000243579">
    <property type="component" value="Unassembled WGS sequence"/>
</dbReference>
<gene>
    <name evidence="7" type="ORF">ACHHYP_16358</name>
</gene>
<evidence type="ECO:0000313" key="6">
    <source>
        <dbReference type="EMBL" id="AIG56468.1"/>
    </source>
</evidence>
<keyword evidence="7" id="KW-0378">Hydrolase</keyword>
<dbReference type="EMBL" id="JNBR01002559">
    <property type="protein sequence ID" value="OQR82187.1"/>
    <property type="molecule type" value="Genomic_DNA"/>
</dbReference>
<keyword evidence="7" id="KW-0645">Protease</keyword>
<feature type="compositionally biased region" description="Acidic residues" evidence="3">
    <location>
        <begin position="352"/>
        <end position="383"/>
    </location>
</feature>
<dbReference type="Pfam" id="PF00112">
    <property type="entry name" value="Peptidase_C1"/>
    <property type="match status" value="1"/>
</dbReference>
<dbReference type="SMART" id="SM00645">
    <property type="entry name" value="Pept_C1"/>
    <property type="match status" value="1"/>
</dbReference>
<dbReference type="AlphaFoldDB" id="A0A0A7CPL8"/>
<dbReference type="GO" id="GO:0006508">
    <property type="term" value="P:proteolysis"/>
    <property type="evidence" value="ECO:0007669"/>
    <property type="project" value="UniProtKB-KW"/>
</dbReference>
<feature type="non-terminal residue" evidence="6">
    <location>
        <position position="424"/>
    </location>
</feature>
<evidence type="ECO:0000313" key="7">
    <source>
        <dbReference type="EMBL" id="OQR82187.1"/>
    </source>
</evidence>
<dbReference type="STRING" id="1202772.A0A0A7CPL8"/>
<keyword evidence="2" id="KW-0865">Zymogen</keyword>
<evidence type="ECO:0000256" key="1">
    <source>
        <dbReference type="ARBA" id="ARBA00008455"/>
    </source>
</evidence>
<dbReference type="InterPro" id="IPR038765">
    <property type="entry name" value="Papain-like_cys_pep_sf"/>
</dbReference>
<dbReference type="InterPro" id="IPR039417">
    <property type="entry name" value="Peptidase_C1A_papain-like"/>
</dbReference>
<dbReference type="SUPFAM" id="SSF54001">
    <property type="entry name" value="Cysteine proteinases"/>
    <property type="match status" value="1"/>
</dbReference>
<dbReference type="Gene3D" id="3.90.70.10">
    <property type="entry name" value="Cysteine proteinases"/>
    <property type="match status" value="1"/>
</dbReference>
<reference evidence="6 8" key="1">
    <citation type="journal article" date="2014" name="Genome Biol. Evol.">
        <title>The secreted proteins of Achlya hypogyna and Thraustotheca clavata identify the ancestral oomycete secretome and reveal gene acquisitions by horizontal gene transfer.</title>
        <authorList>
            <person name="Misner I."/>
            <person name="Blouin N."/>
            <person name="Leonard G."/>
            <person name="Richards T.A."/>
            <person name="Lane C.E."/>
        </authorList>
    </citation>
    <scope>NUCLEOTIDE SEQUENCE</scope>
    <source>
        <strain evidence="6 8">ATCC 48635</strain>
    </source>
</reference>
<dbReference type="PROSITE" id="PS00139">
    <property type="entry name" value="THIOL_PROTEASE_CYS"/>
    <property type="match status" value="1"/>
</dbReference>
<dbReference type="CDD" id="cd02248">
    <property type="entry name" value="Peptidase_C1A"/>
    <property type="match status" value="1"/>
</dbReference>
<name>A0A0A7CPL8_ACHHY</name>
<feature type="region of interest" description="Disordered" evidence="3">
    <location>
        <begin position="332"/>
        <end position="424"/>
    </location>
</feature>
<dbReference type="PRINTS" id="PR00705">
    <property type="entry name" value="PAPAIN"/>
</dbReference>
<evidence type="ECO:0000256" key="2">
    <source>
        <dbReference type="ARBA" id="ARBA00023145"/>
    </source>
</evidence>
<feature type="compositionally biased region" description="Low complexity" evidence="3">
    <location>
        <begin position="414"/>
        <end position="424"/>
    </location>
</feature>
<keyword evidence="4" id="KW-0732">Signal</keyword>
<feature type="domain" description="Peptidase C1A papain C-terminal" evidence="5">
    <location>
        <begin position="138"/>
        <end position="344"/>
    </location>
</feature>
<dbReference type="InterPro" id="IPR000169">
    <property type="entry name" value="Pept_cys_AS"/>
</dbReference>
<keyword evidence="8" id="KW-1185">Reference proteome</keyword>
<dbReference type="OrthoDB" id="74227at2759"/>
<dbReference type="InterPro" id="IPR013128">
    <property type="entry name" value="Peptidase_C1A"/>
</dbReference>
<dbReference type="PANTHER" id="PTHR12411">
    <property type="entry name" value="CYSTEINE PROTEASE FAMILY C1-RELATED"/>
    <property type="match status" value="1"/>
</dbReference>
<proteinExistence type="inferred from homology"/>
<dbReference type="EMBL" id="KM039007">
    <property type="protein sequence ID" value="AIG56468.1"/>
    <property type="molecule type" value="Genomic_DNA"/>
</dbReference>
<evidence type="ECO:0000256" key="3">
    <source>
        <dbReference type="SAM" id="MobiDB-lite"/>
    </source>
</evidence>
<protein>
    <submittedName>
        <fullName evidence="7">Cysteine protease family C01A</fullName>
    </submittedName>
    <submittedName>
        <fullName evidence="6">Secreted protein</fullName>
    </submittedName>
</protein>
<dbReference type="GO" id="GO:0008234">
    <property type="term" value="F:cysteine-type peptidase activity"/>
    <property type="evidence" value="ECO:0007669"/>
    <property type="project" value="InterPro"/>
</dbReference>